<keyword evidence="6" id="KW-0966">Cell projection</keyword>
<organism evidence="6 7">
    <name type="scientific">Rubrivirga litoralis</name>
    <dbReference type="NCBI Taxonomy" id="3075598"/>
    <lineage>
        <taxon>Bacteria</taxon>
        <taxon>Pseudomonadati</taxon>
        <taxon>Rhodothermota</taxon>
        <taxon>Rhodothermia</taxon>
        <taxon>Rhodothermales</taxon>
        <taxon>Rubricoccaceae</taxon>
        <taxon>Rubrivirga</taxon>
    </lineage>
</organism>
<keyword evidence="3" id="KW-0964">Secreted</keyword>
<sequence length="308" mass="32759">MSSISPRPLAVSLERGLAARTPDRAVRALQGRLAELQEQATTGLRVNRPSDDPTSFERARYFEAQSGRIDGHLQTVGASRLWVDETGAALSDLADYAATAQTLGVQGRNDALGADEREALAQRVESLLAQSVDRLNAEVDGESLFAGNRTDQRPFNADGTPASGTLADYGGARVRRVGPTIDLALNVTGERVQTLPDGTAPTDALRALADALRANDGAAIETALGGVTEARDHFIELESESGEVSARLSEAEAQLSGADVRAQARRSELEDADLFEVASGLQTTQGHLEAALRTVASVRQRSLLDYLR</sequence>
<dbReference type="Pfam" id="PF00669">
    <property type="entry name" value="Flagellin_N"/>
    <property type="match status" value="1"/>
</dbReference>
<keyword evidence="2 3" id="KW-0975">Bacterial flagellum</keyword>
<proteinExistence type="inferred from homology"/>
<keyword evidence="6" id="KW-0969">Cilium</keyword>
<dbReference type="InterPro" id="IPR001492">
    <property type="entry name" value="Flagellin"/>
</dbReference>
<feature type="domain" description="Flagellin N-terminal" evidence="4">
    <location>
        <begin position="26"/>
        <end position="150"/>
    </location>
</feature>
<feature type="domain" description="Flagellin C-terminal" evidence="5">
    <location>
        <begin position="225"/>
        <end position="307"/>
    </location>
</feature>
<dbReference type="PANTHER" id="PTHR42792:SF1">
    <property type="entry name" value="FLAGELLAR HOOK-ASSOCIATED PROTEIN 3"/>
    <property type="match status" value="1"/>
</dbReference>
<reference evidence="6 7" key="1">
    <citation type="submission" date="2023-09" db="EMBL/GenBank/DDBJ databases">
        <authorList>
            <person name="Rey-Velasco X."/>
        </authorList>
    </citation>
    <scope>NUCLEOTIDE SEQUENCE [LARGE SCALE GENOMIC DNA]</scope>
    <source>
        <strain evidence="6 7">F394</strain>
    </source>
</reference>
<evidence type="ECO:0000256" key="3">
    <source>
        <dbReference type="RuleBase" id="RU362073"/>
    </source>
</evidence>
<evidence type="ECO:0000256" key="1">
    <source>
        <dbReference type="ARBA" id="ARBA00005709"/>
    </source>
</evidence>
<evidence type="ECO:0000313" key="7">
    <source>
        <dbReference type="Proteomes" id="UP001267426"/>
    </source>
</evidence>
<dbReference type="InterPro" id="IPR001029">
    <property type="entry name" value="Flagellin_N"/>
</dbReference>
<protein>
    <recommendedName>
        <fullName evidence="3">Flagellin</fullName>
    </recommendedName>
</protein>
<dbReference type="InterPro" id="IPR046358">
    <property type="entry name" value="Flagellin_C"/>
</dbReference>
<dbReference type="PANTHER" id="PTHR42792">
    <property type="entry name" value="FLAGELLIN"/>
    <property type="match status" value="1"/>
</dbReference>
<evidence type="ECO:0000313" key="6">
    <source>
        <dbReference type="EMBL" id="MDT0631776.1"/>
    </source>
</evidence>
<comment type="caution">
    <text evidence="6">The sequence shown here is derived from an EMBL/GenBank/DDBJ whole genome shotgun (WGS) entry which is preliminary data.</text>
</comment>
<dbReference type="Gene3D" id="1.20.1330.10">
    <property type="entry name" value="f41 fragment of flagellin, N-terminal domain"/>
    <property type="match status" value="1"/>
</dbReference>
<accession>A0ABU3BRG9</accession>
<comment type="subcellular location">
    <subcellularLocation>
        <location evidence="3">Secreted</location>
    </subcellularLocation>
    <subcellularLocation>
        <location evidence="3">Bacterial flagellum</location>
    </subcellularLocation>
</comment>
<keyword evidence="6" id="KW-0282">Flagellum</keyword>
<comment type="similarity">
    <text evidence="1 3">Belongs to the bacterial flagellin family.</text>
</comment>
<comment type="function">
    <text evidence="3">Flagellin is the subunit protein which polymerizes to form the filaments of bacterial flagella.</text>
</comment>
<name>A0ABU3BRG9_9BACT</name>
<dbReference type="SUPFAM" id="SSF64518">
    <property type="entry name" value="Phase 1 flagellin"/>
    <property type="match status" value="1"/>
</dbReference>
<dbReference type="EMBL" id="JAVRHT010000016">
    <property type="protein sequence ID" value="MDT0631776.1"/>
    <property type="molecule type" value="Genomic_DNA"/>
</dbReference>
<dbReference type="Pfam" id="PF00700">
    <property type="entry name" value="Flagellin_C"/>
    <property type="match status" value="1"/>
</dbReference>
<keyword evidence="7" id="KW-1185">Reference proteome</keyword>
<dbReference type="Proteomes" id="UP001267426">
    <property type="component" value="Unassembled WGS sequence"/>
</dbReference>
<gene>
    <name evidence="6" type="ORF">RM540_08470</name>
</gene>
<evidence type="ECO:0000256" key="2">
    <source>
        <dbReference type="ARBA" id="ARBA00023143"/>
    </source>
</evidence>
<evidence type="ECO:0000259" key="4">
    <source>
        <dbReference type="Pfam" id="PF00669"/>
    </source>
</evidence>
<dbReference type="RefSeq" id="WP_311663120.1">
    <property type="nucleotide sequence ID" value="NZ_JAVRHT010000016.1"/>
</dbReference>
<evidence type="ECO:0000259" key="5">
    <source>
        <dbReference type="Pfam" id="PF00700"/>
    </source>
</evidence>